<dbReference type="AlphaFoldDB" id="F1A185"/>
<evidence type="ECO:0000313" key="3">
    <source>
        <dbReference type="Proteomes" id="UP000001064"/>
    </source>
</evidence>
<dbReference type="EMBL" id="GL871364">
    <property type="protein sequence ID" value="EGC30039.1"/>
    <property type="molecule type" value="Genomic_DNA"/>
</dbReference>
<proteinExistence type="predicted"/>
<protein>
    <submittedName>
        <fullName evidence="2">Uncharacterized protein</fullName>
    </submittedName>
</protein>
<organism evidence="2 3">
    <name type="scientific">Dictyostelium purpureum</name>
    <name type="common">Slime mold</name>
    <dbReference type="NCBI Taxonomy" id="5786"/>
    <lineage>
        <taxon>Eukaryota</taxon>
        <taxon>Amoebozoa</taxon>
        <taxon>Evosea</taxon>
        <taxon>Eumycetozoa</taxon>
        <taxon>Dictyostelia</taxon>
        <taxon>Dictyosteliales</taxon>
        <taxon>Dictyosteliaceae</taxon>
        <taxon>Dictyostelium</taxon>
    </lineage>
</organism>
<dbReference type="KEGG" id="dpp:DICPUDRAFT_83982"/>
<accession>F1A185</accession>
<dbReference type="VEuPathDB" id="AmoebaDB:DICPUDRAFT_83982"/>
<keyword evidence="3" id="KW-1185">Reference proteome</keyword>
<sequence length="149" mass="17320">MNNINSPTISNNCSVNNNDVDNINNNNNNNNNKNNNLSSSGGKFKRWNGTTSLSSSVDIKRELELRSLELMKKDEEIRILREQVLHLNQQYSQEVLICCNYSSTLSNLKKEVCQMKDSFISKEEQYKKQIQELQMKLYCQYQPVGHLRI</sequence>
<name>F1A185_DICPU</name>
<feature type="region of interest" description="Disordered" evidence="1">
    <location>
        <begin position="1"/>
        <end position="43"/>
    </location>
</feature>
<dbReference type="RefSeq" id="XP_003293426.1">
    <property type="nucleotide sequence ID" value="XM_003293378.1"/>
</dbReference>
<dbReference type="GeneID" id="10511280"/>
<dbReference type="STRING" id="5786.F1A185"/>
<dbReference type="OrthoDB" id="20272at2759"/>
<feature type="compositionally biased region" description="Low complexity" evidence="1">
    <location>
        <begin position="9"/>
        <end position="36"/>
    </location>
</feature>
<gene>
    <name evidence="2" type="ORF">DICPUDRAFT_83982</name>
</gene>
<dbReference type="Proteomes" id="UP000001064">
    <property type="component" value="Unassembled WGS sequence"/>
</dbReference>
<reference evidence="3" key="1">
    <citation type="journal article" date="2011" name="Genome Biol.">
        <title>Comparative genomics of the social amoebae Dictyostelium discoideum and Dictyostelium purpureum.</title>
        <authorList>
            <consortium name="US DOE Joint Genome Institute (JGI-PGF)"/>
            <person name="Sucgang R."/>
            <person name="Kuo A."/>
            <person name="Tian X."/>
            <person name="Salerno W."/>
            <person name="Parikh A."/>
            <person name="Feasley C.L."/>
            <person name="Dalin E."/>
            <person name="Tu H."/>
            <person name="Huang E."/>
            <person name="Barry K."/>
            <person name="Lindquist E."/>
            <person name="Shapiro H."/>
            <person name="Bruce D."/>
            <person name="Schmutz J."/>
            <person name="Salamov A."/>
            <person name="Fey P."/>
            <person name="Gaudet P."/>
            <person name="Anjard C."/>
            <person name="Babu M.M."/>
            <person name="Basu S."/>
            <person name="Bushmanova Y."/>
            <person name="van der Wel H."/>
            <person name="Katoh-Kurasawa M."/>
            <person name="Dinh C."/>
            <person name="Coutinho P.M."/>
            <person name="Saito T."/>
            <person name="Elias M."/>
            <person name="Schaap P."/>
            <person name="Kay R.R."/>
            <person name="Henrissat B."/>
            <person name="Eichinger L."/>
            <person name="Rivero F."/>
            <person name="Putnam N.H."/>
            <person name="West C.M."/>
            <person name="Loomis W.F."/>
            <person name="Chisholm R.L."/>
            <person name="Shaulsky G."/>
            <person name="Strassmann J.E."/>
            <person name="Queller D.C."/>
            <person name="Kuspa A."/>
            <person name="Grigoriev I.V."/>
        </authorList>
    </citation>
    <scope>NUCLEOTIDE SEQUENCE [LARGE SCALE GENOMIC DNA]</scope>
    <source>
        <strain evidence="3">QSDP1</strain>
    </source>
</reference>
<dbReference type="OMA" id="KFKRWNG"/>
<evidence type="ECO:0000256" key="1">
    <source>
        <dbReference type="SAM" id="MobiDB-lite"/>
    </source>
</evidence>
<evidence type="ECO:0000313" key="2">
    <source>
        <dbReference type="EMBL" id="EGC30039.1"/>
    </source>
</evidence>
<dbReference type="InParanoid" id="F1A185"/>
<dbReference type="FunCoup" id="F1A185">
    <property type="interactions" value="937"/>
</dbReference>
<dbReference type="eggNOG" id="ENOG502RHYF">
    <property type="taxonomic scope" value="Eukaryota"/>
</dbReference>